<dbReference type="GO" id="GO:0006383">
    <property type="term" value="P:transcription by RNA polymerase III"/>
    <property type="evidence" value="ECO:0007669"/>
    <property type="project" value="InterPro"/>
</dbReference>
<keyword evidence="6" id="KW-1185">Reference proteome</keyword>
<dbReference type="GO" id="GO:0005634">
    <property type="term" value="C:nucleus"/>
    <property type="evidence" value="ECO:0007669"/>
    <property type="project" value="UniProtKB-SubCell"/>
</dbReference>
<protein>
    <recommendedName>
        <fullName evidence="7">DNA-directed RNA polymerase III subunit</fullName>
    </recommendedName>
</protein>
<dbReference type="AlphaFoldDB" id="A0A899G220"/>
<proteinExistence type="inferred from homology"/>
<dbReference type="OrthoDB" id="5412082at2759"/>
<comment type="similarity">
    <text evidence="2">Belongs to the eukaryotic RPC7 RNA polymerase subunit family.</text>
</comment>
<organism evidence="5 6">
    <name type="scientific">Pneumocystis wakefieldiae</name>
    <dbReference type="NCBI Taxonomy" id="38082"/>
    <lineage>
        <taxon>Eukaryota</taxon>
        <taxon>Fungi</taxon>
        <taxon>Dikarya</taxon>
        <taxon>Ascomycota</taxon>
        <taxon>Taphrinomycotina</taxon>
        <taxon>Pneumocystomycetes</taxon>
        <taxon>Pneumocystaceae</taxon>
        <taxon>Pneumocystis</taxon>
    </lineage>
</organism>
<evidence type="ECO:0008006" key="7">
    <source>
        <dbReference type="Google" id="ProtNLM"/>
    </source>
</evidence>
<name>A0A899G220_9ASCO</name>
<evidence type="ECO:0000313" key="5">
    <source>
        <dbReference type="EMBL" id="QSL65398.1"/>
    </source>
</evidence>
<evidence type="ECO:0000256" key="1">
    <source>
        <dbReference type="ARBA" id="ARBA00004123"/>
    </source>
</evidence>
<sequence length="174" mass="20707">MNESYNDEKAHVQYYKEIHTKISKESPFYISTSRGIDRDVSSYVKKYSDKYKPAPKMAQSLFFLKLEASFFPEELFDVFLKEYKDVVYKEKVEEPVVLPLTQGFASILEEEMRELHEYDSDIPEESESRKEDGNDQDEDFEDDDNNDYEDNYFDPGDEDYEDGLFSRDNVDDYF</sequence>
<feature type="compositionally biased region" description="Acidic residues" evidence="4">
    <location>
        <begin position="134"/>
        <end position="162"/>
    </location>
</feature>
<evidence type="ECO:0000256" key="2">
    <source>
        <dbReference type="ARBA" id="ARBA00008352"/>
    </source>
</evidence>
<feature type="region of interest" description="Disordered" evidence="4">
    <location>
        <begin position="117"/>
        <end position="174"/>
    </location>
</feature>
<reference evidence="5" key="1">
    <citation type="submission" date="2020-06" db="EMBL/GenBank/DDBJ databases">
        <title>Genomes of multiple members of Pneumocystis genus reveal paths to human pathogen Pneumocystis jirovecii.</title>
        <authorList>
            <person name="Cisse O.H."/>
            <person name="Ma L."/>
            <person name="Dekker J."/>
            <person name="Khil P."/>
            <person name="Jo J."/>
            <person name="Brenchley J."/>
            <person name="Blair R."/>
            <person name="Pahar B."/>
            <person name="Chabe M."/>
            <person name="Van Rompay K.A."/>
            <person name="Keesler R."/>
            <person name="Sukura A."/>
            <person name="Hirsch V."/>
            <person name="Kutty G."/>
            <person name="Liu Y."/>
            <person name="Peng L."/>
            <person name="Chen J."/>
            <person name="Song J."/>
            <person name="Weissenbacher-Lang C."/>
            <person name="Xu J."/>
            <person name="Upham N.S."/>
            <person name="Stajich J.E."/>
            <person name="Cuomo C.A."/>
            <person name="Cushion M.T."/>
            <person name="Kovacs J.A."/>
        </authorList>
    </citation>
    <scope>NUCLEOTIDE SEQUENCE</scope>
    <source>
        <strain evidence="5">2A</strain>
    </source>
</reference>
<evidence type="ECO:0000256" key="4">
    <source>
        <dbReference type="SAM" id="MobiDB-lite"/>
    </source>
</evidence>
<dbReference type="EMBL" id="CP054537">
    <property type="protein sequence ID" value="QSL65398.1"/>
    <property type="molecule type" value="Genomic_DNA"/>
</dbReference>
<dbReference type="Pfam" id="PF11705">
    <property type="entry name" value="RNA_pol_3_Rpc31"/>
    <property type="match status" value="1"/>
</dbReference>
<dbReference type="InterPro" id="IPR024661">
    <property type="entry name" value="RNA_pol_III_Rpc31"/>
</dbReference>
<evidence type="ECO:0000256" key="3">
    <source>
        <dbReference type="ARBA" id="ARBA00023242"/>
    </source>
</evidence>
<feature type="compositionally biased region" description="Basic and acidic residues" evidence="4">
    <location>
        <begin position="164"/>
        <end position="174"/>
    </location>
</feature>
<keyword evidence="3" id="KW-0539">Nucleus</keyword>
<evidence type="ECO:0000313" key="6">
    <source>
        <dbReference type="Proteomes" id="UP000663699"/>
    </source>
</evidence>
<comment type="subcellular location">
    <subcellularLocation>
        <location evidence="1">Nucleus</location>
    </subcellularLocation>
</comment>
<gene>
    <name evidence="5" type="ORF">MERGE_002708</name>
</gene>
<dbReference type="Proteomes" id="UP000663699">
    <property type="component" value="Chromosome 6"/>
</dbReference>
<accession>A0A899G220</accession>